<protein>
    <recommendedName>
        <fullName evidence="3">GTP cyclohydrolase II</fullName>
        <ecNumber evidence="3">3.5.4.25</ecNumber>
    </recommendedName>
</protein>
<feature type="region of interest" description="Disordered" evidence="9">
    <location>
        <begin position="586"/>
        <end position="663"/>
    </location>
</feature>
<comment type="caution">
    <text evidence="11">The sequence shown here is derived from an EMBL/GenBank/DDBJ whole genome shotgun (WGS) entry which is preliminary data.</text>
</comment>
<dbReference type="eggNOG" id="KOG1284">
    <property type="taxonomic scope" value="Eukaryota"/>
</dbReference>
<dbReference type="InParanoid" id="G7DX52"/>
<evidence type="ECO:0000256" key="3">
    <source>
        <dbReference type="ARBA" id="ARBA00012762"/>
    </source>
</evidence>
<evidence type="ECO:0000256" key="7">
    <source>
        <dbReference type="ARBA" id="ARBA00023134"/>
    </source>
</evidence>
<dbReference type="NCBIfam" id="NF001591">
    <property type="entry name" value="PRK00393.1"/>
    <property type="match status" value="1"/>
</dbReference>
<sequence length="663" mass="73313">MTEVTPGDLAILRGLTGAPTPALTRANVAGLAAAPIASSSRDNLDDHSQAGSHVARLKNWDRRPQLDPLILETAALSGPQVTRNHFLHEFYPHLNPYQRCDIEADDALEQEDLAEAVTGLRIRDKEGHKVRLISRQAPRRERLAREERERKEKKARERLEDLAREKTWAKQPSWIVPPSEPPVRARAHRQSTSGSRAPAPVPVPVKVVCHVRTRVPTPHGEMFLHLYRNSKDRKEHLAFVMDRNQLSEPNEAQVGTDQATYIRSRSLDARWRNTETETERLVRGAFVGRLSAAHAEPSTSVEYVEPVDRATGVNMMSEPPLVRIHSECFTGETIGSQRCDCGEQLDEAFRLIATHPSGRGVIVYLRQEGRGIGLLEKLRAYNLQDLGHDTVTANLLLGHGADLRTYDIAAAILRDLGIDQLNLLTNNPDKMQQLEREGISVAERVPMVPRAWRTQLASTHRRRHKRRQEDVRTDVLDFSTDPEDSDSGAESDENHILRRSGVGMIGAGMTQSTELDKYLETKVQRMGHMLDLPSGASSPDLGATRQRSAALRPMASVPRATIRRPSKSKPTHRALAQASIVGGIRSQIGSPEPFLGVPGLSPSHSTTQSKSTAATPSHTSNSDAENESNRMADSIQSIGALTDIHTDPESLDCSEGCSCRPHS</sequence>
<dbReference type="HOGENOM" id="CLU_020273_2_4_1"/>
<dbReference type="Gene3D" id="3.40.50.10990">
    <property type="entry name" value="GTP cyclohydrolase II"/>
    <property type="match status" value="1"/>
</dbReference>
<feature type="region of interest" description="Disordered" evidence="9">
    <location>
        <begin position="459"/>
        <end position="493"/>
    </location>
</feature>
<keyword evidence="7" id="KW-0342">GTP-binding</keyword>
<comment type="catalytic activity">
    <reaction evidence="8">
        <text>GTP + 4 H2O = 2,5-diamino-6-hydroxy-4-(5-phosphoribosylamino)-pyrimidine + formate + 2 phosphate + 3 H(+)</text>
        <dbReference type="Rhea" id="RHEA:23704"/>
        <dbReference type="ChEBI" id="CHEBI:15377"/>
        <dbReference type="ChEBI" id="CHEBI:15378"/>
        <dbReference type="ChEBI" id="CHEBI:15740"/>
        <dbReference type="ChEBI" id="CHEBI:37565"/>
        <dbReference type="ChEBI" id="CHEBI:43474"/>
        <dbReference type="ChEBI" id="CHEBI:58614"/>
        <dbReference type="EC" id="3.5.4.25"/>
    </reaction>
</comment>
<dbReference type="EC" id="3.5.4.25" evidence="3"/>
<reference evidence="11 12" key="1">
    <citation type="journal article" date="2011" name="J. Gen. Appl. Microbiol.">
        <title>Draft genome sequencing of the enigmatic basidiomycete Mixia osmundae.</title>
        <authorList>
            <person name="Nishida H."/>
            <person name="Nagatsuka Y."/>
            <person name="Sugiyama J."/>
        </authorList>
    </citation>
    <scope>NUCLEOTIDE SEQUENCE [LARGE SCALE GENOMIC DNA]</scope>
    <source>
        <strain evidence="12">CBS 9802 / IAM 14324 / JCM 22182 / KY 12970</strain>
    </source>
</reference>
<keyword evidence="6" id="KW-0378">Hydrolase</keyword>
<dbReference type="PANTHER" id="PTHR21327">
    <property type="entry name" value="GTP CYCLOHYDROLASE II-RELATED"/>
    <property type="match status" value="1"/>
</dbReference>
<evidence type="ECO:0000313" key="12">
    <source>
        <dbReference type="Proteomes" id="UP000009131"/>
    </source>
</evidence>
<evidence type="ECO:0000256" key="4">
    <source>
        <dbReference type="ARBA" id="ARBA00022619"/>
    </source>
</evidence>
<feature type="compositionally biased region" description="Acidic residues" evidence="9">
    <location>
        <begin position="480"/>
        <end position="491"/>
    </location>
</feature>
<evidence type="ECO:0000259" key="10">
    <source>
        <dbReference type="Pfam" id="PF00925"/>
    </source>
</evidence>
<dbReference type="RefSeq" id="XP_014565879.1">
    <property type="nucleotide sequence ID" value="XM_014710393.1"/>
</dbReference>
<feature type="compositionally biased region" description="Polar residues" evidence="9">
    <location>
        <begin position="602"/>
        <end position="639"/>
    </location>
</feature>
<evidence type="ECO:0000256" key="6">
    <source>
        <dbReference type="ARBA" id="ARBA00022801"/>
    </source>
</evidence>
<dbReference type="CDD" id="cd00641">
    <property type="entry name" value="GTP_cyclohydro2"/>
    <property type="match status" value="1"/>
</dbReference>
<dbReference type="OrthoDB" id="5569761at2759"/>
<name>G7DX52_MIXOS</name>
<keyword evidence="5" id="KW-0547">Nucleotide-binding</keyword>
<keyword evidence="4" id="KW-0686">Riboflavin biosynthesis</keyword>
<dbReference type="GO" id="GO:0005525">
    <property type="term" value="F:GTP binding"/>
    <property type="evidence" value="ECO:0007669"/>
    <property type="project" value="UniProtKB-KW"/>
</dbReference>
<proteinExistence type="inferred from homology"/>
<feature type="region of interest" description="Disordered" evidence="9">
    <location>
        <begin position="548"/>
        <end position="573"/>
    </location>
</feature>
<feature type="compositionally biased region" description="Basic and acidic residues" evidence="9">
    <location>
        <begin position="138"/>
        <end position="157"/>
    </location>
</feature>
<dbReference type="Proteomes" id="UP000009131">
    <property type="component" value="Unassembled WGS sequence"/>
</dbReference>
<keyword evidence="12" id="KW-1185">Reference proteome</keyword>
<dbReference type="SUPFAM" id="SSF142695">
    <property type="entry name" value="RibA-like"/>
    <property type="match status" value="1"/>
</dbReference>
<dbReference type="GO" id="GO:0003935">
    <property type="term" value="F:GTP cyclohydrolase II activity"/>
    <property type="evidence" value="ECO:0007669"/>
    <property type="project" value="UniProtKB-EC"/>
</dbReference>
<dbReference type="GO" id="GO:0009231">
    <property type="term" value="P:riboflavin biosynthetic process"/>
    <property type="evidence" value="ECO:0007669"/>
    <property type="project" value="UniProtKB-KW"/>
</dbReference>
<dbReference type="InterPro" id="IPR000926">
    <property type="entry name" value="RibA"/>
</dbReference>
<evidence type="ECO:0000256" key="1">
    <source>
        <dbReference type="ARBA" id="ARBA00005104"/>
    </source>
</evidence>
<evidence type="ECO:0000256" key="2">
    <source>
        <dbReference type="ARBA" id="ARBA00008131"/>
    </source>
</evidence>
<feature type="region of interest" description="Disordered" evidence="9">
    <location>
        <begin position="136"/>
        <end position="157"/>
    </location>
</feature>
<comment type="similarity">
    <text evidence="2">Belongs to the GTP cyclohydrolase II family.</text>
</comment>
<dbReference type="PANTHER" id="PTHR21327:SF29">
    <property type="entry name" value="GTP CYCLOHYDROLASE-2"/>
    <property type="match status" value="1"/>
</dbReference>
<dbReference type="Pfam" id="PF00925">
    <property type="entry name" value="GTP_cyclohydro2"/>
    <property type="match status" value="1"/>
</dbReference>
<accession>G7DX52</accession>
<evidence type="ECO:0000256" key="9">
    <source>
        <dbReference type="SAM" id="MobiDB-lite"/>
    </source>
</evidence>
<dbReference type="OMA" id="DFFPGVM"/>
<dbReference type="AlphaFoldDB" id="G7DX52"/>
<gene>
    <name evidence="11" type="primary">Mo01817</name>
    <name evidence="11" type="ORF">E5Q_01817</name>
</gene>
<evidence type="ECO:0000313" key="11">
    <source>
        <dbReference type="EMBL" id="GAA95162.1"/>
    </source>
</evidence>
<comment type="pathway">
    <text evidence="1">Cofactor biosynthesis; riboflavin biosynthesis.</text>
</comment>
<feature type="domain" description="GTP cyclohydrolase II" evidence="10">
    <location>
        <begin position="317"/>
        <end position="446"/>
    </location>
</feature>
<organism evidence="11 12">
    <name type="scientific">Mixia osmundae (strain CBS 9802 / IAM 14324 / JCM 22182 / KY 12970)</name>
    <dbReference type="NCBI Taxonomy" id="764103"/>
    <lineage>
        <taxon>Eukaryota</taxon>
        <taxon>Fungi</taxon>
        <taxon>Dikarya</taxon>
        <taxon>Basidiomycota</taxon>
        <taxon>Pucciniomycotina</taxon>
        <taxon>Mixiomycetes</taxon>
        <taxon>Mixiales</taxon>
        <taxon>Mixiaceae</taxon>
        <taxon>Mixia</taxon>
    </lineage>
</organism>
<reference evidence="11 12" key="2">
    <citation type="journal article" date="2012" name="Open Biol.">
        <title>Characteristics of nucleosomes and linker DNA regions on the genome of the basidiomycete Mixia osmundae revealed by mono- and dinucleosome mapping.</title>
        <authorList>
            <person name="Nishida H."/>
            <person name="Kondo S."/>
            <person name="Matsumoto T."/>
            <person name="Suzuki Y."/>
            <person name="Yoshikawa H."/>
            <person name="Taylor T.D."/>
            <person name="Sugiyama J."/>
        </authorList>
    </citation>
    <scope>NUCLEOTIDE SEQUENCE [LARGE SCALE GENOMIC DNA]</scope>
    <source>
        <strain evidence="12">CBS 9802 / IAM 14324 / JCM 22182 / KY 12970</strain>
    </source>
</reference>
<dbReference type="InterPro" id="IPR036144">
    <property type="entry name" value="RibA-like_sf"/>
</dbReference>
<evidence type="ECO:0000256" key="5">
    <source>
        <dbReference type="ARBA" id="ARBA00022741"/>
    </source>
</evidence>
<dbReference type="STRING" id="764103.G7DX52"/>
<feature type="compositionally biased region" description="Basic residues" evidence="9">
    <location>
        <begin position="561"/>
        <end position="572"/>
    </location>
</feature>
<feature type="region of interest" description="Disordered" evidence="9">
    <location>
        <begin position="173"/>
        <end position="199"/>
    </location>
</feature>
<dbReference type="InterPro" id="IPR032677">
    <property type="entry name" value="GTP_cyclohydro_II"/>
</dbReference>
<evidence type="ECO:0000256" key="8">
    <source>
        <dbReference type="ARBA" id="ARBA00049295"/>
    </source>
</evidence>
<dbReference type="EMBL" id="BABT02000056">
    <property type="protein sequence ID" value="GAA95162.1"/>
    <property type="molecule type" value="Genomic_DNA"/>
</dbReference>